<evidence type="ECO:0000313" key="2">
    <source>
        <dbReference type="EMBL" id="WMV47853.1"/>
    </source>
</evidence>
<reference evidence="2" key="1">
    <citation type="submission" date="2023-08" db="EMBL/GenBank/DDBJ databases">
        <title>A de novo genome assembly of Solanum verrucosum Schlechtendal, a Mexican diploid species geographically isolated from the other diploid A-genome species in potato relatives.</title>
        <authorList>
            <person name="Hosaka K."/>
        </authorList>
    </citation>
    <scope>NUCLEOTIDE SEQUENCE</scope>
    <source>
        <tissue evidence="2">Young leaves</tissue>
    </source>
</reference>
<sequence length="118" mass="12618">PAKSTSPQSVTRVQQALYAPHLLHARANSRNQQLLQLSLQQSPTLTTSSGYLGILGEISHKRTAFPFLGGKKFKLGSNSNFDSTLFPPKSLNPNPLSINTLFLFLITGGGGGGILRVS</sequence>
<keyword evidence="3" id="KW-1185">Reference proteome</keyword>
<keyword evidence="1" id="KW-0812">Transmembrane</keyword>
<keyword evidence="1" id="KW-0472">Membrane</keyword>
<keyword evidence="1" id="KW-1133">Transmembrane helix</keyword>
<gene>
    <name evidence="2" type="ORF">MTR67_041238</name>
</gene>
<protein>
    <submittedName>
        <fullName evidence="2">Uncharacterized protein</fullName>
    </submittedName>
</protein>
<dbReference type="AlphaFoldDB" id="A0AAF0ZS57"/>
<proteinExistence type="predicted"/>
<dbReference type="EMBL" id="CP133620">
    <property type="protein sequence ID" value="WMV47853.1"/>
    <property type="molecule type" value="Genomic_DNA"/>
</dbReference>
<name>A0AAF0ZS57_SOLVR</name>
<accession>A0AAF0ZS57</accession>
<organism evidence="2 3">
    <name type="scientific">Solanum verrucosum</name>
    <dbReference type="NCBI Taxonomy" id="315347"/>
    <lineage>
        <taxon>Eukaryota</taxon>
        <taxon>Viridiplantae</taxon>
        <taxon>Streptophyta</taxon>
        <taxon>Embryophyta</taxon>
        <taxon>Tracheophyta</taxon>
        <taxon>Spermatophyta</taxon>
        <taxon>Magnoliopsida</taxon>
        <taxon>eudicotyledons</taxon>
        <taxon>Gunneridae</taxon>
        <taxon>Pentapetalae</taxon>
        <taxon>asterids</taxon>
        <taxon>lamiids</taxon>
        <taxon>Solanales</taxon>
        <taxon>Solanaceae</taxon>
        <taxon>Solanoideae</taxon>
        <taxon>Solaneae</taxon>
        <taxon>Solanum</taxon>
    </lineage>
</organism>
<evidence type="ECO:0000313" key="3">
    <source>
        <dbReference type="Proteomes" id="UP001234989"/>
    </source>
</evidence>
<feature type="non-terminal residue" evidence="2">
    <location>
        <position position="1"/>
    </location>
</feature>
<feature type="transmembrane region" description="Helical" evidence="1">
    <location>
        <begin position="96"/>
        <end position="115"/>
    </location>
</feature>
<dbReference type="Proteomes" id="UP001234989">
    <property type="component" value="Chromosome 9"/>
</dbReference>
<evidence type="ECO:0000256" key="1">
    <source>
        <dbReference type="SAM" id="Phobius"/>
    </source>
</evidence>